<reference evidence="1" key="2">
    <citation type="journal article" date="2015" name="Data Brief">
        <title>Shoot transcriptome of the giant reed, Arundo donax.</title>
        <authorList>
            <person name="Barrero R.A."/>
            <person name="Guerrero F.D."/>
            <person name="Moolhuijzen P."/>
            <person name="Goolsby J.A."/>
            <person name="Tidwell J."/>
            <person name="Bellgard S.E."/>
            <person name="Bellgard M.I."/>
        </authorList>
    </citation>
    <scope>NUCLEOTIDE SEQUENCE</scope>
    <source>
        <tissue evidence="1">Shoot tissue taken approximately 20 cm above the soil surface</tissue>
    </source>
</reference>
<name>A0A0A9ATC8_ARUDO</name>
<organism evidence="1">
    <name type="scientific">Arundo donax</name>
    <name type="common">Giant reed</name>
    <name type="synonym">Donax arundinaceus</name>
    <dbReference type="NCBI Taxonomy" id="35708"/>
    <lineage>
        <taxon>Eukaryota</taxon>
        <taxon>Viridiplantae</taxon>
        <taxon>Streptophyta</taxon>
        <taxon>Embryophyta</taxon>
        <taxon>Tracheophyta</taxon>
        <taxon>Spermatophyta</taxon>
        <taxon>Magnoliopsida</taxon>
        <taxon>Liliopsida</taxon>
        <taxon>Poales</taxon>
        <taxon>Poaceae</taxon>
        <taxon>PACMAD clade</taxon>
        <taxon>Arundinoideae</taxon>
        <taxon>Arundineae</taxon>
        <taxon>Arundo</taxon>
    </lineage>
</organism>
<reference evidence="1" key="1">
    <citation type="submission" date="2014-09" db="EMBL/GenBank/DDBJ databases">
        <authorList>
            <person name="Magalhaes I.L.F."/>
            <person name="Oliveira U."/>
            <person name="Santos F.R."/>
            <person name="Vidigal T.H.D.A."/>
            <person name="Brescovit A.D."/>
            <person name="Santos A.J."/>
        </authorList>
    </citation>
    <scope>NUCLEOTIDE SEQUENCE</scope>
    <source>
        <tissue evidence="1">Shoot tissue taken approximately 20 cm above the soil surface</tissue>
    </source>
</reference>
<accession>A0A0A9ATC8</accession>
<dbReference type="EMBL" id="GBRH01245755">
    <property type="protein sequence ID" value="JAD52140.1"/>
    <property type="molecule type" value="Transcribed_RNA"/>
</dbReference>
<dbReference type="AlphaFoldDB" id="A0A0A9ATC8"/>
<evidence type="ECO:0000313" key="1">
    <source>
        <dbReference type="EMBL" id="JAD52140.1"/>
    </source>
</evidence>
<sequence length="75" mass="8892">MYKLVSSKLIGCTYTKFICFLATAKVVVTSSPQRTFQTLSFFKFCHTTTYILKWIQTKTWLYWVLCYCKSKSESY</sequence>
<proteinExistence type="predicted"/>
<protein>
    <submittedName>
        <fullName evidence="1">Uncharacterized protein</fullName>
    </submittedName>
</protein>